<feature type="compositionally biased region" description="Basic and acidic residues" evidence="1">
    <location>
        <begin position="102"/>
        <end position="116"/>
    </location>
</feature>
<feature type="compositionally biased region" description="Polar residues" evidence="1">
    <location>
        <begin position="117"/>
        <end position="127"/>
    </location>
</feature>
<dbReference type="OrthoDB" id="1305878at2759"/>
<dbReference type="Proteomes" id="UP000325577">
    <property type="component" value="Linkage Group LG17"/>
</dbReference>
<evidence type="ECO:0000313" key="3">
    <source>
        <dbReference type="Proteomes" id="UP000325577"/>
    </source>
</evidence>
<dbReference type="PANTHER" id="PTHR46293:SF14">
    <property type="match status" value="1"/>
</dbReference>
<dbReference type="AlphaFoldDB" id="A0A5J5AZ63"/>
<dbReference type="InterPro" id="IPR044807">
    <property type="entry name" value="DRIP1-like"/>
</dbReference>
<dbReference type="PANTHER" id="PTHR46293">
    <property type="entry name" value="E3 UBIQUITIN PROTEIN LIGASE DRIP1"/>
    <property type="match status" value="1"/>
</dbReference>
<evidence type="ECO:0000256" key="1">
    <source>
        <dbReference type="SAM" id="MobiDB-lite"/>
    </source>
</evidence>
<keyword evidence="3" id="KW-1185">Reference proteome</keyword>
<feature type="region of interest" description="Disordered" evidence="1">
    <location>
        <begin position="54"/>
        <end position="133"/>
    </location>
</feature>
<dbReference type="InterPro" id="IPR013083">
    <property type="entry name" value="Znf_RING/FYVE/PHD"/>
</dbReference>
<reference evidence="2 3" key="1">
    <citation type="submission" date="2019-09" db="EMBL/GenBank/DDBJ databases">
        <title>A chromosome-level genome assembly of the Chinese tupelo Nyssa sinensis.</title>
        <authorList>
            <person name="Yang X."/>
            <person name="Kang M."/>
            <person name="Yang Y."/>
            <person name="Xiong H."/>
            <person name="Wang M."/>
            <person name="Zhang Z."/>
            <person name="Wang Z."/>
            <person name="Wu H."/>
            <person name="Ma T."/>
            <person name="Liu J."/>
            <person name="Xi Z."/>
        </authorList>
    </citation>
    <scope>NUCLEOTIDE SEQUENCE [LARGE SCALE GENOMIC DNA]</scope>
    <source>
        <strain evidence="2">J267</strain>
        <tissue evidence="2">Leaf</tissue>
    </source>
</reference>
<evidence type="ECO:0000313" key="2">
    <source>
        <dbReference type="EMBL" id="KAA8534787.1"/>
    </source>
</evidence>
<organism evidence="2 3">
    <name type="scientific">Nyssa sinensis</name>
    <dbReference type="NCBI Taxonomy" id="561372"/>
    <lineage>
        <taxon>Eukaryota</taxon>
        <taxon>Viridiplantae</taxon>
        <taxon>Streptophyta</taxon>
        <taxon>Embryophyta</taxon>
        <taxon>Tracheophyta</taxon>
        <taxon>Spermatophyta</taxon>
        <taxon>Magnoliopsida</taxon>
        <taxon>eudicotyledons</taxon>
        <taxon>Gunneridae</taxon>
        <taxon>Pentapetalae</taxon>
        <taxon>asterids</taxon>
        <taxon>Cornales</taxon>
        <taxon>Nyssaceae</taxon>
        <taxon>Nyssa</taxon>
    </lineage>
</organism>
<protein>
    <submittedName>
        <fullName evidence="2">Uncharacterized protein</fullName>
    </submittedName>
</protein>
<dbReference type="GO" id="GO:0004842">
    <property type="term" value="F:ubiquitin-protein transferase activity"/>
    <property type="evidence" value="ECO:0007669"/>
    <property type="project" value="InterPro"/>
</dbReference>
<sequence length="147" mass="16493">MMKPLLFAVCKDCIYRKLQEAEVKCCPECKEDLGPNPEQYLRFDEKLNNIANTIFPPGSSARGNAKAVTPQRNNTRPEVPKAIAPETETVPQAIGASQRALNKVDDASRVAERTDHLSQTSSHESSNFPPPVPNKKVFNYPRYFLVY</sequence>
<accession>A0A5J5AZ63</accession>
<name>A0A5J5AZ63_9ASTE</name>
<dbReference type="Gene3D" id="3.30.40.10">
    <property type="entry name" value="Zinc/RING finger domain, C3HC4 (zinc finger)"/>
    <property type="match status" value="1"/>
</dbReference>
<proteinExistence type="predicted"/>
<gene>
    <name evidence="2" type="ORF">F0562_029771</name>
</gene>
<dbReference type="EMBL" id="CM018040">
    <property type="protein sequence ID" value="KAA8534787.1"/>
    <property type="molecule type" value="Genomic_DNA"/>
</dbReference>